<feature type="region of interest" description="Disordered" evidence="1">
    <location>
        <begin position="293"/>
        <end position="317"/>
    </location>
</feature>
<accession>B3KZT3</accession>
<feature type="compositionally biased region" description="Basic and acidic residues" evidence="1">
    <location>
        <begin position="427"/>
        <end position="437"/>
    </location>
</feature>
<dbReference type="Proteomes" id="UP000031513">
    <property type="component" value="Chromosome 2"/>
</dbReference>
<sequence>MAPNSGMNSCDVNKLPSKQIYNYFERGNNDVQEKCPDYATWVGAIEGILEDKIGQPQDSLKYYTAGGLAKDIAKAWCNASNMIATIKGGSVDPPRLPSSPCKVEVLCDFFYFWLGDLLHDKLNAWFPTSLGRAVSRAISPKEVMKQIFETLNGSSNNLCAGSFMNSSMEADFNTQRRKIFDYYYDHRTIWNNIKNNQSAGSGCAVAYTQYLNDAQSAYGQLDATNEDPNDHFWTNLWKPNFKDKNDIPQPHDLKSKGTQGDSPPLSGGEEREIGNLLSCLAQLFSEADTLKSKGQGTMEGQSQEVHGPTEVSIPTSPATNSTLPATAVSSAVGLIGLPTVAFALYKYTDVFDGIKKSLFGGSNNTRGRSMERRSIGRRQHFDDTFTENDSSTLGDDGSTTLDGGGGGGDSSTLGGSSTDISTIYNEPPRRPIGRGERAGTNNRRPGNIRYYAT</sequence>
<evidence type="ECO:0000313" key="2">
    <source>
        <dbReference type="EMBL" id="CAA9986409.1"/>
    </source>
</evidence>
<dbReference type="Pfam" id="PF05795">
    <property type="entry name" value="Plasmodium_Vir"/>
    <property type="match status" value="1"/>
</dbReference>
<keyword evidence="3" id="KW-1185">Reference proteome</keyword>
<reference evidence="2 3" key="1">
    <citation type="journal article" date="2008" name="Nature">
        <title>The genome of Plasmodium knowlesi strain H, a zoonotic malaria parasite with host range from monkey to man.</title>
        <authorList>
            <person name="Pain A."/>
            <person name="Boehme U."/>
            <person name="Berry A.E."/>
            <person name="Mungall K."/>
            <person name="Finn R."/>
            <person name="Jackson A.P."/>
            <person name="Mourier T."/>
            <person name="Mistry J."/>
            <person name="Pasini E.M."/>
            <person name="Aslett M."/>
            <person name="Balasubrammaniam S."/>
            <person name="Borgwardt K."/>
            <person name="Brooks K."/>
            <person name="Carret C."/>
            <person name="Carver T.J."/>
            <person name="Cherevach I."/>
            <person name="Chillingworth T."/>
            <person name="Clarke T.G."/>
            <person name="Galinski M.R."/>
            <person name="Hall N."/>
            <person name="Harper D."/>
            <person name="Harris D."/>
            <person name="Hauser H."/>
            <person name="Ivens A."/>
            <person name="Janssen C.S."/>
            <person name="Keane T."/>
            <person name="Larke N."/>
            <person name="Lapp S."/>
            <person name="Marti M."/>
            <person name="Moule S."/>
            <person name="Meyer I.M."/>
            <person name="Ormond D."/>
            <person name="Peters N."/>
            <person name="Sanders M."/>
            <person name="Sanders S."/>
            <person name="Sergeant T.J."/>
            <person name="Simmonds M."/>
            <person name="Smith F."/>
            <person name="Squares R."/>
            <person name="Thurston S."/>
            <person name="Tivey A.R."/>
            <person name="Walker D."/>
            <person name="White B."/>
            <person name="Zuiderwijk E."/>
            <person name="Churcher C."/>
            <person name="Quail M.A."/>
            <person name="Cowman A.F."/>
            <person name="Turner C.M.R."/>
            <person name="Rajandream M.A."/>
            <person name="Kocken C.H.M."/>
            <person name="Thomas A.W."/>
            <person name="Newbold C.I."/>
            <person name="Barrell B.G."/>
            <person name="Berriman M."/>
        </authorList>
    </citation>
    <scope>NUCLEOTIDE SEQUENCE [LARGE SCALE GENOMIC DNA]</scope>
    <source>
        <strain evidence="2 3">H</strain>
    </source>
</reference>
<feature type="region of interest" description="Disordered" evidence="1">
    <location>
        <begin position="383"/>
        <end position="453"/>
    </location>
</feature>
<accession>A0A1A7VYI4</accession>
<gene>
    <name evidence="2" type="ORF">PKNH_0214300</name>
</gene>
<feature type="region of interest" description="Disordered" evidence="1">
    <location>
        <begin position="244"/>
        <end position="269"/>
    </location>
</feature>
<feature type="compositionally biased region" description="Polar residues" evidence="1">
    <location>
        <begin position="293"/>
        <end position="304"/>
    </location>
</feature>
<dbReference type="InterPro" id="IPR008780">
    <property type="entry name" value="Plasmodium_Vir"/>
</dbReference>
<dbReference type="RefSeq" id="XP_002257815.1">
    <property type="nucleotide sequence ID" value="XM_002257779.1"/>
</dbReference>
<feature type="compositionally biased region" description="Basic and acidic residues" evidence="1">
    <location>
        <begin position="244"/>
        <end position="255"/>
    </location>
</feature>
<dbReference type="EMBL" id="AM910984">
    <property type="protein sequence ID" value="CAA9986409.1"/>
    <property type="molecule type" value="Genomic_DNA"/>
</dbReference>
<feature type="compositionally biased region" description="Low complexity" evidence="1">
    <location>
        <begin position="389"/>
        <end position="401"/>
    </location>
</feature>
<dbReference type="VEuPathDB" id="PlasmoDB:PKNH_0214300"/>
<feature type="compositionally biased region" description="Low complexity" evidence="1">
    <location>
        <begin position="410"/>
        <end position="423"/>
    </location>
</feature>
<evidence type="ECO:0000256" key="1">
    <source>
        <dbReference type="SAM" id="MobiDB-lite"/>
    </source>
</evidence>
<proteinExistence type="predicted"/>
<evidence type="ECO:0000313" key="3">
    <source>
        <dbReference type="Proteomes" id="UP000031513"/>
    </source>
</evidence>
<dbReference type="GeneID" id="7318710"/>
<accession>A0A384KQG7</accession>
<protein>
    <submittedName>
        <fullName evidence="2">KIR protein</fullName>
    </submittedName>
</protein>
<organism evidence="2 3">
    <name type="scientific">Plasmodium knowlesi (strain H)</name>
    <dbReference type="NCBI Taxonomy" id="5851"/>
    <lineage>
        <taxon>Eukaryota</taxon>
        <taxon>Sar</taxon>
        <taxon>Alveolata</taxon>
        <taxon>Apicomplexa</taxon>
        <taxon>Aconoidasida</taxon>
        <taxon>Haemosporida</taxon>
        <taxon>Plasmodiidae</taxon>
        <taxon>Plasmodium</taxon>
        <taxon>Plasmodium (Plasmodium)</taxon>
    </lineage>
</organism>
<dbReference type="KEGG" id="pkn:PKNH_0214300"/>
<name>A0A384KQG7_PLAKH</name>
<dbReference type="AlphaFoldDB" id="A0A384KQG7"/>
<dbReference type="InParanoid" id="A0A384KQG7"/>
<dbReference type="OrthoDB" id="381419at2759"/>